<dbReference type="EMBL" id="BTSY01000004">
    <property type="protein sequence ID" value="GMT24525.1"/>
    <property type="molecule type" value="Genomic_DNA"/>
</dbReference>
<proteinExistence type="inferred from homology"/>
<dbReference type="Proteomes" id="UP001432322">
    <property type="component" value="Unassembled WGS sequence"/>
</dbReference>
<dbReference type="GO" id="GO:0006457">
    <property type="term" value="P:protein folding"/>
    <property type="evidence" value="ECO:0007669"/>
    <property type="project" value="TreeGrafter"/>
</dbReference>
<keyword evidence="3" id="KW-0732">Signal</keyword>
<feature type="domain" description="Thioredoxin" evidence="4">
    <location>
        <begin position="400"/>
        <end position="525"/>
    </location>
</feature>
<accession>A0AAV5W2G3</accession>
<keyword evidence="6" id="KW-1185">Reference proteome</keyword>
<sequence>MRLLATVVCLTTVSSMVLAGLSKEEKAEKLASELKKAMEMMSNPEQKLFLKTLKEQEKSYADAPKEPRIEQGIKWHSMSEIRKLQNEGRQLLVVRIDPIDVKGTERRMEIVAAEMKARSIGDVIWVKRSVGDDDVTWLRWEQIPVTTQLFLLPADPKEKAVVYEGSETFTDLLTWMLEQLKEERPKMLWTEEQLEAFMTAAPVSVIAAIPEDNDEYLNFVKKVAARHPYLPVGVIYPADAVTSTKHTLSPFCIYYRDEDHVFTLDEDKLIEMDDFTRDNALKKASHQFISRFPDDAQHIFTQGIDKILFVFDFRGERRGQTPSYLRELALEVRQHVVIAFVDTADARMDGVREFFGVEKQPCLRGFDHRSEHQYWPTREQGMQMPHEVQQFARDFAWDRLKPHRKVEEIGPEVNKEGEMIKLNADTFEELALSPSRDAVVFFFTTWCPHSKRLAYLLLQAAEESKGKRKVLFAALDVEKNDIETKNKIRVFPTLILFRKRTNEEVLYTGRRTKAEVLKWIDDEVKKGEEKEREEQSTEKVLDESDYGYESPLLKKVKNDYEQQYTMEELEHDEKSMKSNGKGGKKHDFFQDQLAEKVLEKLRIDRPTIMEALVISKEKERERKEEEEMEKERMKKMNGKNEKKRAKSAVPTGTTATPKKATGAAPKKDTVVKTTQDSQAQKADTAVKPEDTVAPKKNTVVPKKVENVEKTADTVSPQKKNTVEGTEDTVKPKKKDTVEKTVDTVPAMKSTTAKAESTVTQETKEKLVIIDNGERWEDLKPKTKSAKNEL</sequence>
<feature type="compositionally biased region" description="Basic and acidic residues" evidence="2">
    <location>
        <begin position="702"/>
        <end position="711"/>
    </location>
</feature>
<evidence type="ECO:0000313" key="5">
    <source>
        <dbReference type="EMBL" id="GMT24525.1"/>
    </source>
</evidence>
<feature type="compositionally biased region" description="Basic and acidic residues" evidence="2">
    <location>
        <begin position="684"/>
        <end position="693"/>
    </location>
</feature>
<dbReference type="SUPFAM" id="SSF52833">
    <property type="entry name" value="Thioredoxin-like"/>
    <property type="match status" value="2"/>
</dbReference>
<organism evidence="5 6">
    <name type="scientific">Pristionchus fissidentatus</name>
    <dbReference type="NCBI Taxonomy" id="1538716"/>
    <lineage>
        <taxon>Eukaryota</taxon>
        <taxon>Metazoa</taxon>
        <taxon>Ecdysozoa</taxon>
        <taxon>Nematoda</taxon>
        <taxon>Chromadorea</taxon>
        <taxon>Rhabditida</taxon>
        <taxon>Rhabditina</taxon>
        <taxon>Diplogasteromorpha</taxon>
        <taxon>Diplogasteroidea</taxon>
        <taxon>Neodiplogasteridae</taxon>
        <taxon>Pristionchus</taxon>
    </lineage>
</organism>
<dbReference type="GO" id="GO:0003756">
    <property type="term" value="F:protein disulfide isomerase activity"/>
    <property type="evidence" value="ECO:0007669"/>
    <property type="project" value="TreeGrafter"/>
</dbReference>
<dbReference type="GO" id="GO:0005783">
    <property type="term" value="C:endoplasmic reticulum"/>
    <property type="evidence" value="ECO:0007669"/>
    <property type="project" value="TreeGrafter"/>
</dbReference>
<feature type="chain" id="PRO_5043797990" description="Thioredoxin domain-containing protein" evidence="3">
    <location>
        <begin position="20"/>
        <end position="789"/>
    </location>
</feature>
<protein>
    <recommendedName>
        <fullName evidence="4">Thioredoxin domain-containing protein</fullName>
    </recommendedName>
</protein>
<dbReference type="InterPro" id="IPR036249">
    <property type="entry name" value="Thioredoxin-like_sf"/>
</dbReference>
<feature type="compositionally biased region" description="Low complexity" evidence="2">
    <location>
        <begin position="650"/>
        <end position="664"/>
    </location>
</feature>
<dbReference type="PANTHER" id="PTHR18929">
    <property type="entry name" value="PROTEIN DISULFIDE ISOMERASE"/>
    <property type="match status" value="1"/>
</dbReference>
<comment type="similarity">
    <text evidence="1">Belongs to the protein disulfide isomerase family.</text>
</comment>
<dbReference type="AlphaFoldDB" id="A0AAV5W2G3"/>
<reference evidence="5" key="1">
    <citation type="submission" date="2023-10" db="EMBL/GenBank/DDBJ databases">
        <title>Genome assembly of Pristionchus species.</title>
        <authorList>
            <person name="Yoshida K."/>
            <person name="Sommer R.J."/>
        </authorList>
    </citation>
    <scope>NUCLEOTIDE SEQUENCE</scope>
    <source>
        <strain evidence="5">RS5133</strain>
    </source>
</reference>
<gene>
    <name evidence="5" type="ORF">PFISCL1PPCAC_15822</name>
</gene>
<dbReference type="PROSITE" id="PS51352">
    <property type="entry name" value="THIOREDOXIN_2"/>
    <property type="match status" value="1"/>
</dbReference>
<evidence type="ECO:0000259" key="4">
    <source>
        <dbReference type="PROSITE" id="PS51352"/>
    </source>
</evidence>
<feature type="compositionally biased region" description="Polar residues" evidence="2">
    <location>
        <begin position="712"/>
        <end position="723"/>
    </location>
</feature>
<dbReference type="CDD" id="cd02961">
    <property type="entry name" value="PDI_a_family"/>
    <property type="match status" value="1"/>
</dbReference>
<dbReference type="InterPro" id="IPR013766">
    <property type="entry name" value="Thioredoxin_domain"/>
</dbReference>
<feature type="compositionally biased region" description="Basic and acidic residues" evidence="2">
    <location>
        <begin position="618"/>
        <end position="640"/>
    </location>
</feature>
<feature type="compositionally biased region" description="Basic and acidic residues" evidence="2">
    <location>
        <begin position="727"/>
        <end position="736"/>
    </location>
</feature>
<evidence type="ECO:0000313" key="6">
    <source>
        <dbReference type="Proteomes" id="UP001432322"/>
    </source>
</evidence>
<evidence type="ECO:0000256" key="1">
    <source>
        <dbReference type="ARBA" id="ARBA00006347"/>
    </source>
</evidence>
<feature type="region of interest" description="Disordered" evidence="2">
    <location>
        <begin position="618"/>
        <end position="736"/>
    </location>
</feature>
<dbReference type="Gene3D" id="3.40.30.10">
    <property type="entry name" value="Glutaredoxin"/>
    <property type="match status" value="2"/>
</dbReference>
<name>A0AAV5W2G3_9BILA</name>
<dbReference type="GO" id="GO:0034976">
    <property type="term" value="P:response to endoplasmic reticulum stress"/>
    <property type="evidence" value="ECO:0007669"/>
    <property type="project" value="TreeGrafter"/>
</dbReference>
<dbReference type="Pfam" id="PF00085">
    <property type="entry name" value="Thioredoxin"/>
    <property type="match status" value="1"/>
</dbReference>
<comment type="caution">
    <text evidence="5">The sequence shown here is derived from an EMBL/GenBank/DDBJ whole genome shotgun (WGS) entry which is preliminary data.</text>
</comment>
<evidence type="ECO:0000256" key="2">
    <source>
        <dbReference type="SAM" id="MobiDB-lite"/>
    </source>
</evidence>
<feature type="compositionally biased region" description="Polar residues" evidence="2">
    <location>
        <begin position="671"/>
        <end position="681"/>
    </location>
</feature>
<feature type="signal peptide" evidence="3">
    <location>
        <begin position="1"/>
        <end position="19"/>
    </location>
</feature>
<evidence type="ECO:0000256" key="3">
    <source>
        <dbReference type="SAM" id="SignalP"/>
    </source>
</evidence>